<feature type="chain" id="PRO_5012968420" description="EexN family lipoprotein" evidence="1">
    <location>
        <begin position="24"/>
        <end position="78"/>
    </location>
</feature>
<gene>
    <name evidence="2" type="ORF">SFOMI_0636</name>
</gene>
<reference evidence="2 3" key="1">
    <citation type="journal article" date="2013" name="Biodegradation">
        <title>Occurrence of 4-tert-butylphenol (4-t-BP) biodegradation in an aquatic sample caused by the presence of Spirodela polyrrhiza and isolation of a 4-t-BP-utilizing bacterium.</title>
        <authorList>
            <person name="Ogata Y."/>
            <person name="Toyama T."/>
            <person name="Yu N."/>
            <person name="Wang X."/>
            <person name="Sei K."/>
            <person name="Ike M."/>
        </authorList>
    </citation>
    <scope>NUCLEOTIDE SEQUENCE [LARGE SCALE GENOMIC DNA]</scope>
    <source>
        <strain evidence="2 3">OMI</strain>
    </source>
</reference>
<dbReference type="NCBIfam" id="NF033894">
    <property type="entry name" value="Eex_IncN"/>
    <property type="match status" value="1"/>
</dbReference>
<dbReference type="Proteomes" id="UP000221538">
    <property type="component" value="Unassembled WGS sequence"/>
</dbReference>
<organism evidence="2 3">
    <name type="scientific">Sphingobium fuliginis (strain ATCC 27551)</name>
    <dbReference type="NCBI Taxonomy" id="336203"/>
    <lineage>
        <taxon>Bacteria</taxon>
        <taxon>Pseudomonadati</taxon>
        <taxon>Pseudomonadota</taxon>
        <taxon>Alphaproteobacteria</taxon>
        <taxon>Sphingomonadales</taxon>
        <taxon>Sphingomonadaceae</taxon>
        <taxon>Sphingobium</taxon>
    </lineage>
</organism>
<comment type="caution">
    <text evidence="2">The sequence shown here is derived from an EMBL/GenBank/DDBJ whole genome shotgun (WGS) entry which is preliminary data.</text>
</comment>
<name>A0A292ZB94_SPHSA</name>
<keyword evidence="1" id="KW-0732">Signal</keyword>
<accession>A0A292ZB94</accession>
<sequence length="78" mass="8427">MTMKKLILAVLIGPFALTACAQAAPRSSEYFAAHLDEARQVVAGCRDGTVRGEECANAGLAVEEADAKARFRRFRGRD</sequence>
<proteinExistence type="predicted"/>
<feature type="signal peptide" evidence="1">
    <location>
        <begin position="1"/>
        <end position="23"/>
    </location>
</feature>
<dbReference type="EMBL" id="BEWI01000030">
    <property type="protein sequence ID" value="GAY20114.1"/>
    <property type="molecule type" value="Genomic_DNA"/>
</dbReference>
<evidence type="ECO:0000256" key="1">
    <source>
        <dbReference type="SAM" id="SignalP"/>
    </source>
</evidence>
<reference evidence="2 3" key="2">
    <citation type="journal article" date="2013" name="Environ. Sci. Technol.">
        <title>The 4-tert-butylphenol-utilizing bacterium Sphingobium fuliginis OMI can degrade bisphenols via phenolic ring hydroxylation and meta-cleavage pathway.</title>
        <authorList>
            <person name="Ogata Y."/>
            <person name="Goda S."/>
            <person name="Toyama T."/>
            <person name="Sei K."/>
            <person name="Ike M."/>
        </authorList>
    </citation>
    <scope>NUCLEOTIDE SEQUENCE [LARGE SCALE GENOMIC DNA]</scope>
    <source>
        <strain evidence="2 3">OMI</strain>
    </source>
</reference>
<dbReference type="AlphaFoldDB" id="A0A292ZB94"/>
<dbReference type="PROSITE" id="PS51257">
    <property type="entry name" value="PROKAR_LIPOPROTEIN"/>
    <property type="match status" value="1"/>
</dbReference>
<dbReference type="InterPro" id="IPR047937">
    <property type="entry name" value="Eex_IncN-like"/>
</dbReference>
<evidence type="ECO:0000313" key="3">
    <source>
        <dbReference type="Proteomes" id="UP000221538"/>
    </source>
</evidence>
<evidence type="ECO:0000313" key="2">
    <source>
        <dbReference type="EMBL" id="GAY20114.1"/>
    </source>
</evidence>
<evidence type="ECO:0008006" key="4">
    <source>
        <dbReference type="Google" id="ProtNLM"/>
    </source>
</evidence>
<protein>
    <recommendedName>
        <fullName evidence="4">EexN family lipoprotein</fullName>
    </recommendedName>
</protein>